<protein>
    <submittedName>
        <fullName evidence="1">Uncharacterized protein</fullName>
    </submittedName>
</protein>
<name>A0A1I2HP98_9BACT</name>
<dbReference type="EMBL" id="FOMX01000046">
    <property type="protein sequence ID" value="SFF32175.1"/>
    <property type="molecule type" value="Genomic_DNA"/>
</dbReference>
<organism evidence="1 2">
    <name type="scientific">Nannocystis exedens</name>
    <dbReference type="NCBI Taxonomy" id="54"/>
    <lineage>
        <taxon>Bacteria</taxon>
        <taxon>Pseudomonadati</taxon>
        <taxon>Myxococcota</taxon>
        <taxon>Polyangia</taxon>
        <taxon>Nannocystales</taxon>
        <taxon>Nannocystaceae</taxon>
        <taxon>Nannocystis</taxon>
    </lineage>
</organism>
<sequence>MYSDGDSLGANCYYTDANFPAGVHRLYDPPGSNAALPGWSSMQSCGATQSSWDDFGPVGAFVIKHILSGGNSGS</sequence>
<proteinExistence type="predicted"/>
<keyword evidence="2" id="KW-1185">Reference proteome</keyword>
<accession>A0A1I2HP98</accession>
<evidence type="ECO:0000313" key="2">
    <source>
        <dbReference type="Proteomes" id="UP000199400"/>
    </source>
</evidence>
<reference evidence="2" key="1">
    <citation type="submission" date="2016-10" db="EMBL/GenBank/DDBJ databases">
        <authorList>
            <person name="Varghese N."/>
            <person name="Submissions S."/>
        </authorList>
    </citation>
    <scope>NUCLEOTIDE SEQUENCE [LARGE SCALE GENOMIC DNA]</scope>
    <source>
        <strain evidence="2">ATCC 25963</strain>
    </source>
</reference>
<dbReference type="RefSeq" id="WP_096327638.1">
    <property type="nucleotide sequence ID" value="NZ_FOMX01000046.1"/>
</dbReference>
<evidence type="ECO:0000313" key="1">
    <source>
        <dbReference type="EMBL" id="SFF32175.1"/>
    </source>
</evidence>
<dbReference type="Proteomes" id="UP000199400">
    <property type="component" value="Unassembled WGS sequence"/>
</dbReference>
<gene>
    <name evidence="1" type="ORF">SAMN02745121_08137</name>
</gene>
<dbReference type="AlphaFoldDB" id="A0A1I2HP98"/>